<dbReference type="AlphaFoldDB" id="A0AB34KS80"/>
<organism evidence="5 6">
    <name type="scientific">Cladosporium halotolerans</name>
    <dbReference type="NCBI Taxonomy" id="1052096"/>
    <lineage>
        <taxon>Eukaryota</taxon>
        <taxon>Fungi</taxon>
        <taxon>Dikarya</taxon>
        <taxon>Ascomycota</taxon>
        <taxon>Pezizomycotina</taxon>
        <taxon>Dothideomycetes</taxon>
        <taxon>Dothideomycetidae</taxon>
        <taxon>Cladosporiales</taxon>
        <taxon>Cladosporiaceae</taxon>
        <taxon>Cladosporium</taxon>
    </lineage>
</organism>
<comment type="similarity">
    <text evidence="1 4">Belongs to the short-chain dehydrogenases/reductases (SDR) family.</text>
</comment>
<dbReference type="InterPro" id="IPR002347">
    <property type="entry name" value="SDR_fam"/>
</dbReference>
<dbReference type="PRINTS" id="PR00080">
    <property type="entry name" value="SDRFAMILY"/>
</dbReference>
<dbReference type="GeneID" id="96005014"/>
<protein>
    <recommendedName>
        <fullName evidence="7">NAD(P)-binding protein</fullName>
    </recommendedName>
</protein>
<dbReference type="EMBL" id="JAAQHG020000009">
    <property type="protein sequence ID" value="KAL1587849.1"/>
    <property type="molecule type" value="Genomic_DNA"/>
</dbReference>
<evidence type="ECO:0000256" key="4">
    <source>
        <dbReference type="RuleBase" id="RU000363"/>
    </source>
</evidence>
<dbReference type="PANTHER" id="PTHR24320:SF282">
    <property type="entry name" value="WW DOMAIN-CONTAINING OXIDOREDUCTASE"/>
    <property type="match status" value="1"/>
</dbReference>
<gene>
    <name evidence="5" type="ORF">WHR41_03570</name>
</gene>
<evidence type="ECO:0008006" key="7">
    <source>
        <dbReference type="Google" id="ProtNLM"/>
    </source>
</evidence>
<accession>A0AB34KS80</accession>
<dbReference type="PRINTS" id="PR00081">
    <property type="entry name" value="GDHRDH"/>
</dbReference>
<dbReference type="SUPFAM" id="SSF51735">
    <property type="entry name" value="NAD(P)-binding Rossmann-fold domains"/>
    <property type="match status" value="1"/>
</dbReference>
<dbReference type="Proteomes" id="UP000803884">
    <property type="component" value="Unassembled WGS sequence"/>
</dbReference>
<dbReference type="RefSeq" id="XP_069230954.1">
    <property type="nucleotide sequence ID" value="XM_069372176.1"/>
</dbReference>
<name>A0AB34KS80_9PEZI</name>
<dbReference type="Pfam" id="PF00106">
    <property type="entry name" value="adh_short"/>
    <property type="match status" value="1"/>
</dbReference>
<dbReference type="GO" id="GO:0016491">
    <property type="term" value="F:oxidoreductase activity"/>
    <property type="evidence" value="ECO:0007669"/>
    <property type="project" value="UniProtKB-KW"/>
</dbReference>
<keyword evidence="6" id="KW-1185">Reference proteome</keyword>
<reference evidence="5 6" key="1">
    <citation type="journal article" date="2020" name="Microbiol. Resour. Announc.">
        <title>Draft Genome Sequence of a Cladosporium Species Isolated from the Mesophotic Ascidian Didemnum maculosum.</title>
        <authorList>
            <person name="Gioti A."/>
            <person name="Siaperas R."/>
            <person name="Nikolaivits E."/>
            <person name="Le Goff G."/>
            <person name="Ouazzani J."/>
            <person name="Kotoulas G."/>
            <person name="Topakas E."/>
        </authorList>
    </citation>
    <scope>NUCLEOTIDE SEQUENCE [LARGE SCALE GENOMIC DNA]</scope>
    <source>
        <strain evidence="5 6">TM138-S3</strain>
    </source>
</reference>
<sequence>MPAKFDPDRDIPDLSGKVIVVTGGNAGLGAETVRKLAAHNPASIYLCARNPSSAESLITDIKSHHPTANITPIKLDLSSLESTKAAAASILAQTPRLDILYNNAGIALTPPALTSEGYETQFGINHLGHALFTQLLLPTLLKTASSSPKNSVRIISVSSTLHARAFPHGLLLAEAKTDMAPHPAATRYGHSKLANVLFAKALARRYPEITSVALHPGFVDTEMNRGKAGGAKWFSLLIRNIVGWVGVSVEEGAKTQLWCAAAEGVRSGEYYEPIGVVKAGSKWARDEGLRDELWEWTGKELRANGGPGWPKGE</sequence>
<keyword evidence="3" id="KW-0560">Oxidoreductase</keyword>
<comment type="caution">
    <text evidence="5">The sequence shown here is derived from an EMBL/GenBank/DDBJ whole genome shotgun (WGS) entry which is preliminary data.</text>
</comment>
<evidence type="ECO:0000313" key="5">
    <source>
        <dbReference type="EMBL" id="KAL1587849.1"/>
    </source>
</evidence>
<evidence type="ECO:0000313" key="6">
    <source>
        <dbReference type="Proteomes" id="UP000803884"/>
    </source>
</evidence>
<evidence type="ECO:0000256" key="1">
    <source>
        <dbReference type="ARBA" id="ARBA00006484"/>
    </source>
</evidence>
<dbReference type="Gene3D" id="3.40.50.720">
    <property type="entry name" value="NAD(P)-binding Rossmann-like Domain"/>
    <property type="match status" value="1"/>
</dbReference>
<evidence type="ECO:0000256" key="2">
    <source>
        <dbReference type="ARBA" id="ARBA00022857"/>
    </source>
</evidence>
<evidence type="ECO:0000256" key="3">
    <source>
        <dbReference type="ARBA" id="ARBA00023002"/>
    </source>
</evidence>
<dbReference type="PANTHER" id="PTHR24320">
    <property type="entry name" value="RETINOL DEHYDROGENASE"/>
    <property type="match status" value="1"/>
</dbReference>
<proteinExistence type="inferred from homology"/>
<dbReference type="InterPro" id="IPR036291">
    <property type="entry name" value="NAD(P)-bd_dom_sf"/>
</dbReference>
<keyword evidence="2" id="KW-0521">NADP</keyword>